<keyword evidence="1" id="KW-1185">Reference proteome</keyword>
<evidence type="ECO:0000313" key="2">
    <source>
        <dbReference type="RefSeq" id="XP_041631074.1"/>
    </source>
</evidence>
<evidence type="ECO:0000313" key="1">
    <source>
        <dbReference type="Proteomes" id="UP001652661"/>
    </source>
</evidence>
<dbReference type="Proteomes" id="UP001652661">
    <property type="component" value="Chromosome X"/>
</dbReference>
<protein>
    <submittedName>
        <fullName evidence="2">Uncharacterized protein</fullName>
    </submittedName>
</protein>
<dbReference type="RefSeq" id="XP_041631074.1">
    <property type="nucleotide sequence ID" value="XM_041775140.2"/>
</dbReference>
<organism evidence="1 2">
    <name type="scientific">Drosophila kikkawai</name>
    <name type="common">Fruit fly</name>
    <dbReference type="NCBI Taxonomy" id="30033"/>
    <lineage>
        <taxon>Eukaryota</taxon>
        <taxon>Metazoa</taxon>
        <taxon>Ecdysozoa</taxon>
        <taxon>Arthropoda</taxon>
        <taxon>Hexapoda</taxon>
        <taxon>Insecta</taxon>
        <taxon>Pterygota</taxon>
        <taxon>Neoptera</taxon>
        <taxon>Endopterygota</taxon>
        <taxon>Diptera</taxon>
        <taxon>Brachycera</taxon>
        <taxon>Muscomorpha</taxon>
        <taxon>Ephydroidea</taxon>
        <taxon>Drosophilidae</taxon>
        <taxon>Drosophila</taxon>
        <taxon>Sophophora</taxon>
    </lineage>
</organism>
<proteinExistence type="predicted"/>
<sequence length="130" mass="14419">MCLLLSLGCCGSSSPRPAKKQLEKHLNQEHSLNIQQQQPTNKSNTLTTINSINTINFHSDVSLSELQLNGSLLSLPLSMSLSLMPIPSSTMNSSIRSSWAAEEEFYDMDEYVKRAVPWLQEASDHNVKGV</sequence>
<name>A0ABM3C5D4_DROKI</name>
<accession>A0ABM3C5D4</accession>
<gene>
    <name evidence="2" type="primary">LOC121502163</name>
</gene>
<reference evidence="2" key="1">
    <citation type="submission" date="2025-08" db="UniProtKB">
        <authorList>
            <consortium name="RefSeq"/>
        </authorList>
    </citation>
    <scope>IDENTIFICATION</scope>
    <source>
        <strain evidence="2">14028-0561.14</strain>
        <tissue evidence="2">Whole fly</tissue>
    </source>
</reference>
<dbReference type="GeneID" id="121502163"/>